<keyword evidence="2" id="KW-1185">Reference proteome</keyword>
<protein>
    <submittedName>
        <fullName evidence="1">FAD/NAD(P)-binding domain-containing protein</fullName>
    </submittedName>
</protein>
<reference evidence="1" key="1">
    <citation type="journal article" date="2020" name="Stud. Mycol.">
        <title>101 Dothideomycetes genomes: a test case for predicting lifestyles and emergence of pathogens.</title>
        <authorList>
            <person name="Haridas S."/>
            <person name="Albert R."/>
            <person name="Binder M."/>
            <person name="Bloem J."/>
            <person name="Labutti K."/>
            <person name="Salamov A."/>
            <person name="Andreopoulos B."/>
            <person name="Baker S."/>
            <person name="Barry K."/>
            <person name="Bills G."/>
            <person name="Bluhm B."/>
            <person name="Cannon C."/>
            <person name="Castanera R."/>
            <person name="Culley D."/>
            <person name="Daum C."/>
            <person name="Ezra D."/>
            <person name="Gonzalez J."/>
            <person name="Henrissat B."/>
            <person name="Kuo A."/>
            <person name="Liang C."/>
            <person name="Lipzen A."/>
            <person name="Lutzoni F."/>
            <person name="Magnuson J."/>
            <person name="Mondo S."/>
            <person name="Nolan M."/>
            <person name="Ohm R."/>
            <person name="Pangilinan J."/>
            <person name="Park H.-J."/>
            <person name="Ramirez L."/>
            <person name="Alfaro M."/>
            <person name="Sun H."/>
            <person name="Tritt A."/>
            <person name="Yoshinaga Y."/>
            <person name="Zwiers L.-H."/>
            <person name="Turgeon B."/>
            <person name="Goodwin S."/>
            <person name="Spatafora J."/>
            <person name="Crous P."/>
            <person name="Grigoriev I."/>
        </authorList>
    </citation>
    <scope>NUCLEOTIDE SEQUENCE</scope>
    <source>
        <strain evidence="1">ATCC 200398</strain>
    </source>
</reference>
<dbReference type="EMBL" id="MU003518">
    <property type="protein sequence ID" value="KAF2468008.1"/>
    <property type="molecule type" value="Genomic_DNA"/>
</dbReference>
<comment type="caution">
    <text evidence="1">The sequence shown here is derived from an EMBL/GenBank/DDBJ whole genome shotgun (WGS) entry which is preliminary data.</text>
</comment>
<dbReference type="Proteomes" id="UP000799755">
    <property type="component" value="Unassembled WGS sequence"/>
</dbReference>
<name>A0ACB6QN46_9PLEO</name>
<feature type="non-terminal residue" evidence="1">
    <location>
        <position position="1"/>
    </location>
</feature>
<accession>A0ACB6QN46</accession>
<evidence type="ECO:0000313" key="2">
    <source>
        <dbReference type="Proteomes" id="UP000799755"/>
    </source>
</evidence>
<sequence>ASQFPVNQTRSYARWGHYERAKSRSNYHILIGHKAKMLQLSEDLNAEGVSIFDRESSTNLTINAKLEIILAAGATHTLQLLHLSGIGPREILDQAGIRVRVDLPGVGQNMQDHPQMGYSCVCSTHHSAARVALLGPGTDHINSGPLTLALTNQGAFLPLRTVNPGYRDFISKPTSDPVVEFRTFSNPLDMQQAISFIRYTRKYTNGPGLADLRPRESGPGENVTSDAGIEKYIWNVTYPISFHISGTASMVPKELGGVVGSDLKVYGVKGLRVVDTSLFPLIPATHLTATVYAVAEKAADIIKMAL</sequence>
<evidence type="ECO:0000313" key="1">
    <source>
        <dbReference type="EMBL" id="KAF2468008.1"/>
    </source>
</evidence>
<proteinExistence type="predicted"/>
<organism evidence="1 2">
    <name type="scientific">Lindgomyces ingoldianus</name>
    <dbReference type="NCBI Taxonomy" id="673940"/>
    <lineage>
        <taxon>Eukaryota</taxon>
        <taxon>Fungi</taxon>
        <taxon>Dikarya</taxon>
        <taxon>Ascomycota</taxon>
        <taxon>Pezizomycotina</taxon>
        <taxon>Dothideomycetes</taxon>
        <taxon>Pleosporomycetidae</taxon>
        <taxon>Pleosporales</taxon>
        <taxon>Lindgomycetaceae</taxon>
        <taxon>Lindgomyces</taxon>
    </lineage>
</organism>
<gene>
    <name evidence="1" type="ORF">BDR25DRAFT_374334</name>
</gene>